<comment type="caution">
    <text evidence="1">The sequence shown here is derived from an EMBL/GenBank/DDBJ whole genome shotgun (WGS) entry which is preliminary data.</text>
</comment>
<dbReference type="Proteomes" id="UP000310597">
    <property type="component" value="Unassembled WGS sequence"/>
</dbReference>
<dbReference type="OrthoDB" id="9780518at2"/>
<dbReference type="EMBL" id="SWJZ01000153">
    <property type="protein sequence ID" value="TKD12916.1"/>
    <property type="molecule type" value="Genomic_DNA"/>
</dbReference>
<proteinExistence type="predicted"/>
<protein>
    <submittedName>
        <fullName evidence="1">Uncharacterized protein</fullName>
    </submittedName>
</protein>
<accession>A0A4U1JJL0</accession>
<gene>
    <name evidence="1" type="ORF">FBT96_20035</name>
</gene>
<evidence type="ECO:0000313" key="2">
    <source>
        <dbReference type="Proteomes" id="UP000310597"/>
    </source>
</evidence>
<dbReference type="RefSeq" id="WP_136909787.1">
    <property type="nucleotide sequence ID" value="NZ_SWJZ01000153.1"/>
</dbReference>
<name>A0A4U1JJL0_RHOCA</name>
<evidence type="ECO:0000313" key="1">
    <source>
        <dbReference type="EMBL" id="TKD12916.1"/>
    </source>
</evidence>
<sequence>MSHDVRTKVVAEILTEVRARCPHWIGGEPQPSDLRGIVGAVRAHTRADEALIRQVMDEVVGHAV</sequence>
<dbReference type="AlphaFoldDB" id="A0A4U1JJL0"/>
<organism evidence="1 2">
    <name type="scientific">Rhodobacter capsulatus</name>
    <name type="common">Rhodopseudomonas capsulata</name>
    <dbReference type="NCBI Taxonomy" id="1061"/>
    <lineage>
        <taxon>Bacteria</taxon>
        <taxon>Pseudomonadati</taxon>
        <taxon>Pseudomonadota</taxon>
        <taxon>Alphaproteobacteria</taxon>
        <taxon>Rhodobacterales</taxon>
        <taxon>Rhodobacter group</taxon>
        <taxon>Rhodobacter</taxon>
    </lineage>
</organism>
<reference evidence="1 2" key="1">
    <citation type="submission" date="2019-04" db="EMBL/GenBank/DDBJ databases">
        <title>Draft Whole-Genome sequence of the purple photosynthetic bacterium Rhodobacter capsulatus SP108 with an indigenous class A beta-lactamase.</title>
        <authorList>
            <person name="Robertson S."/>
            <person name="Meyer T.E."/>
            <person name="Kyndt J.A."/>
        </authorList>
    </citation>
    <scope>NUCLEOTIDE SEQUENCE [LARGE SCALE GENOMIC DNA]</scope>
    <source>
        <strain evidence="1 2">SP108</strain>
    </source>
</reference>